<feature type="transmembrane region" description="Helical" evidence="6">
    <location>
        <begin position="145"/>
        <end position="166"/>
    </location>
</feature>
<dbReference type="PANTHER" id="PTHR43823:SF3">
    <property type="entry name" value="MULTIDRUG EXPORT PROTEIN MEPA"/>
    <property type="match status" value="1"/>
</dbReference>
<dbReference type="InterPro" id="IPR051327">
    <property type="entry name" value="MATE_MepA_subfamily"/>
</dbReference>
<accession>A0ABP8M4T8</accession>
<evidence type="ECO:0000256" key="4">
    <source>
        <dbReference type="ARBA" id="ARBA00022989"/>
    </source>
</evidence>
<evidence type="ECO:0000256" key="6">
    <source>
        <dbReference type="SAM" id="Phobius"/>
    </source>
</evidence>
<protein>
    <submittedName>
        <fullName evidence="7">Multidrug efflux MATE transporter FepA</fullName>
    </submittedName>
</protein>
<sequence length="428" mass="46068">MLSSTVHQVINGIVLGPQVGKEGLAAVGLFGPVVVVLVAFALPIMIGGGVLIGKSLGAGDYEKVQQVFQFATTLVLVIGGSIAVTVPLSAGVLARFLAGADHAVLVDYTSDYAFWQLVSLPLFFLNMVWGNFVRADNAPKAARNASVLAAAVNIMLDLFLVVWLGLGVEGASIATALAFLSGSAYLFVYILKGKTHYRFSSFRFTLRLSQWRELTKTGMPSFASEIAFSSGLLLINQRLTRYGAVPIAAFGLINYASFILIRPFTAAMIASLPVISYNIGAGRPDRVLAMLRFSLTFTFVLGGFMALLGVLLPGYLVSLFSEHKSDTYRQVLSQGFGLYFLLFLAAGPNYILGAYLQSTGKTTLSILINLMKGFLLVVAGLAILPDLAGLPGVWLSRSLAEILTLLLIGLYMLYHKRKFFGERAIRPV</sequence>
<dbReference type="EMBL" id="BAABEY010000029">
    <property type="protein sequence ID" value="GAA4443379.1"/>
    <property type="molecule type" value="Genomic_DNA"/>
</dbReference>
<organism evidence="7 8">
    <name type="scientific">Ravibacter arvi</name>
    <dbReference type="NCBI Taxonomy" id="2051041"/>
    <lineage>
        <taxon>Bacteria</taxon>
        <taxon>Pseudomonadati</taxon>
        <taxon>Bacteroidota</taxon>
        <taxon>Cytophagia</taxon>
        <taxon>Cytophagales</taxon>
        <taxon>Spirosomataceae</taxon>
        <taxon>Ravibacter</taxon>
    </lineage>
</organism>
<dbReference type="PANTHER" id="PTHR43823">
    <property type="entry name" value="SPORULATION PROTEIN YKVU"/>
    <property type="match status" value="1"/>
</dbReference>
<feature type="transmembrane region" description="Helical" evidence="6">
    <location>
        <begin position="113"/>
        <end position="133"/>
    </location>
</feature>
<evidence type="ECO:0000256" key="5">
    <source>
        <dbReference type="ARBA" id="ARBA00023136"/>
    </source>
</evidence>
<feature type="transmembrane region" description="Helical" evidence="6">
    <location>
        <begin position="293"/>
        <end position="316"/>
    </location>
</feature>
<feature type="transmembrane region" description="Helical" evidence="6">
    <location>
        <begin position="239"/>
        <end position="258"/>
    </location>
</feature>
<feature type="transmembrane region" description="Helical" evidence="6">
    <location>
        <begin position="67"/>
        <end position="93"/>
    </location>
</feature>
<feature type="transmembrane region" description="Helical" evidence="6">
    <location>
        <begin position="394"/>
        <end position="414"/>
    </location>
</feature>
<comment type="subcellular location">
    <subcellularLocation>
        <location evidence="1">Cell membrane</location>
        <topology evidence="1">Multi-pass membrane protein</topology>
    </subcellularLocation>
</comment>
<dbReference type="Proteomes" id="UP001501508">
    <property type="component" value="Unassembled WGS sequence"/>
</dbReference>
<keyword evidence="3 6" id="KW-0812">Transmembrane</keyword>
<keyword evidence="2" id="KW-1003">Cell membrane</keyword>
<dbReference type="Pfam" id="PF01554">
    <property type="entry name" value="MatE"/>
    <property type="match status" value="2"/>
</dbReference>
<evidence type="ECO:0000313" key="8">
    <source>
        <dbReference type="Proteomes" id="UP001501508"/>
    </source>
</evidence>
<evidence type="ECO:0000313" key="7">
    <source>
        <dbReference type="EMBL" id="GAA4443379.1"/>
    </source>
</evidence>
<feature type="transmembrane region" description="Helical" evidence="6">
    <location>
        <begin position="264"/>
        <end position="281"/>
    </location>
</feature>
<feature type="transmembrane region" description="Helical" evidence="6">
    <location>
        <begin position="172"/>
        <end position="191"/>
    </location>
</feature>
<keyword evidence="4 6" id="KW-1133">Transmembrane helix</keyword>
<feature type="transmembrane region" description="Helical" evidence="6">
    <location>
        <begin position="336"/>
        <end position="356"/>
    </location>
</feature>
<keyword evidence="5 6" id="KW-0472">Membrane</keyword>
<evidence type="ECO:0000256" key="3">
    <source>
        <dbReference type="ARBA" id="ARBA00022692"/>
    </source>
</evidence>
<dbReference type="InterPro" id="IPR002528">
    <property type="entry name" value="MATE_fam"/>
</dbReference>
<name>A0ABP8M4T8_9BACT</name>
<feature type="transmembrane region" description="Helical" evidence="6">
    <location>
        <begin position="368"/>
        <end position="388"/>
    </location>
</feature>
<proteinExistence type="predicted"/>
<keyword evidence="8" id="KW-1185">Reference proteome</keyword>
<evidence type="ECO:0000256" key="1">
    <source>
        <dbReference type="ARBA" id="ARBA00004651"/>
    </source>
</evidence>
<evidence type="ECO:0000256" key="2">
    <source>
        <dbReference type="ARBA" id="ARBA00022475"/>
    </source>
</evidence>
<gene>
    <name evidence="7" type="primary">fepA</name>
    <name evidence="7" type="ORF">GCM10023091_31840</name>
</gene>
<reference evidence="8" key="1">
    <citation type="journal article" date="2019" name="Int. J. Syst. Evol. Microbiol.">
        <title>The Global Catalogue of Microorganisms (GCM) 10K type strain sequencing project: providing services to taxonomists for standard genome sequencing and annotation.</title>
        <authorList>
            <consortium name="The Broad Institute Genomics Platform"/>
            <consortium name="The Broad Institute Genome Sequencing Center for Infectious Disease"/>
            <person name="Wu L."/>
            <person name="Ma J."/>
        </authorList>
    </citation>
    <scope>NUCLEOTIDE SEQUENCE [LARGE SCALE GENOMIC DNA]</scope>
    <source>
        <strain evidence="8">JCM 31920</strain>
    </source>
</reference>
<feature type="transmembrane region" description="Helical" evidence="6">
    <location>
        <begin position="24"/>
        <end position="46"/>
    </location>
</feature>
<comment type="caution">
    <text evidence="7">The sequence shown here is derived from an EMBL/GenBank/DDBJ whole genome shotgun (WGS) entry which is preliminary data.</text>
</comment>